<keyword evidence="1" id="KW-0732">Signal</keyword>
<dbReference type="AlphaFoldDB" id="A0A7W9PJ52"/>
<feature type="signal peptide" evidence="1">
    <location>
        <begin position="1"/>
        <end position="26"/>
    </location>
</feature>
<dbReference type="RefSeq" id="WP_040748550.1">
    <property type="nucleotide sequence ID" value="NZ_JACHIT010000002.1"/>
</dbReference>
<evidence type="ECO:0000259" key="2">
    <source>
        <dbReference type="Pfam" id="PF14200"/>
    </source>
</evidence>
<dbReference type="InterPro" id="IPR035992">
    <property type="entry name" value="Ricin_B-like_lectins"/>
</dbReference>
<dbReference type="Pfam" id="PF14200">
    <property type="entry name" value="RicinB_lectin_2"/>
    <property type="match status" value="1"/>
</dbReference>
<protein>
    <recommendedName>
        <fullName evidence="2">Ricin B lectin domain-containing protein</fullName>
    </recommendedName>
</protein>
<evidence type="ECO:0000313" key="3">
    <source>
        <dbReference type="EMBL" id="MBB5917137.1"/>
    </source>
</evidence>
<gene>
    <name evidence="3" type="ORF">BJY24_006049</name>
</gene>
<dbReference type="Proteomes" id="UP000540412">
    <property type="component" value="Unassembled WGS sequence"/>
</dbReference>
<dbReference type="EMBL" id="JACHIT010000002">
    <property type="protein sequence ID" value="MBB5917137.1"/>
    <property type="molecule type" value="Genomic_DNA"/>
</dbReference>
<name>A0A7W9PJ52_9NOCA</name>
<feature type="chain" id="PRO_5031244821" description="Ricin B lectin domain-containing protein" evidence="1">
    <location>
        <begin position="27"/>
        <end position="172"/>
    </location>
</feature>
<organism evidence="3 4">
    <name type="scientific">Nocardia transvalensis</name>
    <dbReference type="NCBI Taxonomy" id="37333"/>
    <lineage>
        <taxon>Bacteria</taxon>
        <taxon>Bacillati</taxon>
        <taxon>Actinomycetota</taxon>
        <taxon>Actinomycetes</taxon>
        <taxon>Mycobacteriales</taxon>
        <taxon>Nocardiaceae</taxon>
        <taxon>Nocardia</taxon>
    </lineage>
</organism>
<dbReference type="SUPFAM" id="SSF50370">
    <property type="entry name" value="Ricin B-like lectins"/>
    <property type="match status" value="1"/>
</dbReference>
<keyword evidence="4" id="KW-1185">Reference proteome</keyword>
<sequence>MVARYLMAVVVGVVGSALSVCAPASAASITPGTYRVFWEPRPNHVVLPQAAVTRPSRGGDDTVDVHQWEFVAVDYRPAGPVFQMRNAASRLCLVPSRSRPGVVAVEQNACGVGDSGLWYVAETGGHYRITLASNPRTALYGAAVGSSEPSAAVGQVGDEPTARWILEPLEKR</sequence>
<proteinExistence type="predicted"/>
<feature type="domain" description="Ricin B lectin" evidence="2">
    <location>
        <begin position="67"/>
        <end position="154"/>
    </location>
</feature>
<accession>A0A7W9PJ52</accession>
<evidence type="ECO:0000256" key="1">
    <source>
        <dbReference type="SAM" id="SignalP"/>
    </source>
</evidence>
<reference evidence="3 4" key="1">
    <citation type="submission" date="2020-08" db="EMBL/GenBank/DDBJ databases">
        <title>Sequencing the genomes of 1000 actinobacteria strains.</title>
        <authorList>
            <person name="Klenk H.-P."/>
        </authorList>
    </citation>
    <scope>NUCLEOTIDE SEQUENCE [LARGE SCALE GENOMIC DNA]</scope>
    <source>
        <strain evidence="3 4">DSM 43582</strain>
    </source>
</reference>
<dbReference type="Gene3D" id="2.80.10.50">
    <property type="match status" value="1"/>
</dbReference>
<evidence type="ECO:0000313" key="4">
    <source>
        <dbReference type="Proteomes" id="UP000540412"/>
    </source>
</evidence>
<dbReference type="CDD" id="cd00161">
    <property type="entry name" value="beta-trefoil_Ricin-like"/>
    <property type="match status" value="1"/>
</dbReference>
<dbReference type="InterPro" id="IPR000772">
    <property type="entry name" value="Ricin_B_lectin"/>
</dbReference>
<comment type="caution">
    <text evidence="3">The sequence shown here is derived from an EMBL/GenBank/DDBJ whole genome shotgun (WGS) entry which is preliminary data.</text>
</comment>